<feature type="region of interest" description="Disordered" evidence="1">
    <location>
        <begin position="460"/>
        <end position="482"/>
    </location>
</feature>
<feature type="compositionally biased region" description="Basic and acidic residues" evidence="1">
    <location>
        <begin position="374"/>
        <end position="388"/>
    </location>
</feature>
<dbReference type="OrthoDB" id="3550599at2759"/>
<evidence type="ECO:0000313" key="3">
    <source>
        <dbReference type="Proteomes" id="UP000016923"/>
    </source>
</evidence>
<dbReference type="AlphaFoldDB" id="S3C5Y9"/>
<gene>
    <name evidence="2" type="ORF">F503_00970</name>
</gene>
<protein>
    <submittedName>
        <fullName evidence="2">Uncharacterized protein</fullName>
    </submittedName>
</protein>
<dbReference type="HOGENOM" id="CLU_566314_0_0_1"/>
<reference evidence="2 3" key="1">
    <citation type="journal article" date="2013" name="BMC Genomics">
        <title>The genome and transcriptome of the pine saprophyte Ophiostoma piceae, and a comparison with the bark beetle-associated pine pathogen Grosmannia clavigera.</title>
        <authorList>
            <person name="Haridas S."/>
            <person name="Wang Y."/>
            <person name="Lim L."/>
            <person name="Massoumi Alamouti S."/>
            <person name="Jackman S."/>
            <person name="Docking R."/>
            <person name="Robertson G."/>
            <person name="Birol I."/>
            <person name="Bohlmann J."/>
            <person name="Breuil C."/>
        </authorList>
    </citation>
    <scope>NUCLEOTIDE SEQUENCE [LARGE SCALE GENOMIC DNA]</scope>
    <source>
        <strain evidence="2 3">UAMH 11346</strain>
    </source>
</reference>
<feature type="compositionally biased region" description="Low complexity" evidence="1">
    <location>
        <begin position="106"/>
        <end position="117"/>
    </location>
</feature>
<feature type="region of interest" description="Disordered" evidence="1">
    <location>
        <begin position="175"/>
        <end position="238"/>
    </location>
</feature>
<organism evidence="2 3">
    <name type="scientific">Ophiostoma piceae (strain UAMH 11346)</name>
    <name type="common">Sap stain fungus</name>
    <dbReference type="NCBI Taxonomy" id="1262450"/>
    <lineage>
        <taxon>Eukaryota</taxon>
        <taxon>Fungi</taxon>
        <taxon>Dikarya</taxon>
        <taxon>Ascomycota</taxon>
        <taxon>Pezizomycotina</taxon>
        <taxon>Sordariomycetes</taxon>
        <taxon>Sordariomycetidae</taxon>
        <taxon>Ophiostomatales</taxon>
        <taxon>Ophiostomataceae</taxon>
        <taxon>Ophiostoma</taxon>
    </lineage>
</organism>
<dbReference type="VEuPathDB" id="FungiDB:F503_00970"/>
<dbReference type="OMA" id="KEWHADK"/>
<evidence type="ECO:0000256" key="1">
    <source>
        <dbReference type="SAM" id="MobiDB-lite"/>
    </source>
</evidence>
<accession>S3C5Y9</accession>
<name>S3C5Y9_OPHP1</name>
<dbReference type="EMBL" id="KE148149">
    <property type="protein sequence ID" value="EPE08187.1"/>
    <property type="molecule type" value="Genomic_DNA"/>
</dbReference>
<sequence>MVQDTAMPDRGSGGTAAPDVTGHSMACSYTNCKAPTIGSIPFCMIHLTQLRSSNKQHAAQPQPSWPGPISNNATSATVPSRAVPRPRKLSGTYVMRKSASSAGLRPPSSVSAAPSAVGHSTPGESALPRLWPRLPAENQANPSTEHRLYDDTATHHSGVHPGKWYGPYAFPTPVESPPFSRLSNASKSPNQNHEGDNIQAQRETLRTPRSRSREPDSSTSAVPPQASHREPGSYLPSAQHRVSYIIGRLRGRAQAIGGDQQTPIPSSPHPTSFSLDTYVYNQDASVSPLAPPPNVTISSAADIAAAAAAASAAAALEESYAAAIAATVGPGSSPAAISSPSISSSHNHNHSQNPPSSAYIYAYIDPRVHWTRSRSKEWHADKQAEIKARGGRKANVGMAAQRIAKQKRQPRASEQAAAPGLPSSAPPASAKNVPSVWVGELPSDVLRNKAWTTLMSTFGHDEEKRQKKAKRLAHQYRQRYGV</sequence>
<evidence type="ECO:0000313" key="2">
    <source>
        <dbReference type="EMBL" id="EPE08187.1"/>
    </source>
</evidence>
<dbReference type="eggNOG" id="ENOG502T3VP">
    <property type="taxonomic scope" value="Eukaryota"/>
</dbReference>
<feature type="region of interest" description="Disordered" evidence="1">
    <location>
        <begin position="373"/>
        <end position="433"/>
    </location>
</feature>
<feature type="compositionally biased region" description="Basic residues" evidence="1">
    <location>
        <begin position="466"/>
        <end position="482"/>
    </location>
</feature>
<feature type="region of interest" description="Disordered" evidence="1">
    <location>
        <begin position="1"/>
        <end position="20"/>
    </location>
</feature>
<feature type="compositionally biased region" description="Basic and acidic residues" evidence="1">
    <location>
        <begin position="203"/>
        <end position="216"/>
    </location>
</feature>
<feature type="region of interest" description="Disordered" evidence="1">
    <location>
        <begin position="54"/>
        <end position="141"/>
    </location>
</feature>
<feature type="compositionally biased region" description="Low complexity" evidence="1">
    <location>
        <begin position="416"/>
        <end position="430"/>
    </location>
</feature>
<feature type="region of interest" description="Disordered" evidence="1">
    <location>
        <begin position="333"/>
        <end position="354"/>
    </location>
</feature>
<dbReference type="STRING" id="1262450.S3C5Y9"/>
<feature type="compositionally biased region" description="Polar residues" evidence="1">
    <location>
        <begin position="181"/>
        <end position="202"/>
    </location>
</feature>
<dbReference type="Proteomes" id="UP000016923">
    <property type="component" value="Unassembled WGS sequence"/>
</dbReference>
<feature type="compositionally biased region" description="Polar residues" evidence="1">
    <location>
        <begin position="69"/>
        <end position="78"/>
    </location>
</feature>
<proteinExistence type="predicted"/>
<keyword evidence="3" id="KW-1185">Reference proteome</keyword>